<organism evidence="2 3">
    <name type="scientific">Lyophyllum shimeji</name>
    <name type="common">Hon-shimeji</name>
    <name type="synonym">Tricholoma shimeji</name>
    <dbReference type="NCBI Taxonomy" id="47721"/>
    <lineage>
        <taxon>Eukaryota</taxon>
        <taxon>Fungi</taxon>
        <taxon>Dikarya</taxon>
        <taxon>Basidiomycota</taxon>
        <taxon>Agaricomycotina</taxon>
        <taxon>Agaricomycetes</taxon>
        <taxon>Agaricomycetidae</taxon>
        <taxon>Agaricales</taxon>
        <taxon>Tricholomatineae</taxon>
        <taxon>Lyophyllaceae</taxon>
        <taxon>Lyophyllum</taxon>
    </lineage>
</organism>
<comment type="caution">
    <text evidence="2">The sequence shown here is derived from an EMBL/GenBank/DDBJ whole genome shotgun (WGS) entry which is preliminary data.</text>
</comment>
<proteinExistence type="predicted"/>
<evidence type="ECO:0000256" key="1">
    <source>
        <dbReference type="SAM" id="MobiDB-lite"/>
    </source>
</evidence>
<dbReference type="Proteomes" id="UP001063166">
    <property type="component" value="Unassembled WGS sequence"/>
</dbReference>
<protein>
    <submittedName>
        <fullName evidence="2">Uncharacterized protein</fullName>
    </submittedName>
</protein>
<evidence type="ECO:0000313" key="2">
    <source>
        <dbReference type="EMBL" id="GLB39971.1"/>
    </source>
</evidence>
<keyword evidence="3" id="KW-1185">Reference proteome</keyword>
<dbReference type="AlphaFoldDB" id="A0A9P3UR81"/>
<name>A0A9P3UR81_LYOSH</name>
<feature type="region of interest" description="Disordered" evidence="1">
    <location>
        <begin position="50"/>
        <end position="74"/>
    </location>
</feature>
<evidence type="ECO:0000313" key="3">
    <source>
        <dbReference type="Proteomes" id="UP001063166"/>
    </source>
</evidence>
<accession>A0A9P3UR81</accession>
<dbReference type="EMBL" id="BRPK01000007">
    <property type="protein sequence ID" value="GLB39971.1"/>
    <property type="molecule type" value="Genomic_DNA"/>
</dbReference>
<reference evidence="2" key="1">
    <citation type="submission" date="2022-07" db="EMBL/GenBank/DDBJ databases">
        <title>The genome of Lyophyllum shimeji provides insight into the initial evolution of ectomycorrhizal fungal genome.</title>
        <authorList>
            <person name="Kobayashi Y."/>
            <person name="Shibata T."/>
            <person name="Hirakawa H."/>
            <person name="Shigenobu S."/>
            <person name="Nishiyama T."/>
            <person name="Yamada A."/>
            <person name="Hasebe M."/>
            <person name="Kawaguchi M."/>
        </authorList>
    </citation>
    <scope>NUCLEOTIDE SEQUENCE</scope>
    <source>
        <strain evidence="2">AT787</strain>
    </source>
</reference>
<sequence length="103" mass="11126">MTGLLMSAPSQEPETRSPSSILRFFLATSTDGSGCSLPLRRERFQLRSRADVHVSSHPPAMKRSRSIPATVSDLSTRSTSNTRLYAIGIASLAICGEEATSTR</sequence>
<gene>
    <name evidence="2" type="ORF">LshimejAT787_0704810</name>
</gene>